<organism evidence="5 6">
    <name type="scientific">Acinetobacter gerneri</name>
    <dbReference type="NCBI Taxonomy" id="202952"/>
    <lineage>
        <taxon>Bacteria</taxon>
        <taxon>Pseudomonadati</taxon>
        <taxon>Pseudomonadota</taxon>
        <taxon>Gammaproteobacteria</taxon>
        <taxon>Moraxellales</taxon>
        <taxon>Moraxellaceae</taxon>
        <taxon>Acinetobacter</taxon>
    </lineage>
</organism>
<evidence type="ECO:0000259" key="4">
    <source>
        <dbReference type="PROSITE" id="PS51118"/>
    </source>
</evidence>
<sequence>MTKAFNFNIFHPDCPARSFFEKFADKWILLIIYRLHTQSQHFNELKKSLTGISPKVLSQKLKILERDGFISRTIHENNVIRVEYALTPLGIEFAGAALVFKNWAEDNMQHVIRAQRLFDASQTILETDSSSEYRSAI</sequence>
<dbReference type="PANTHER" id="PTHR33204:SF37">
    <property type="entry name" value="HTH-TYPE TRANSCRIPTIONAL REGULATOR YODB"/>
    <property type="match status" value="1"/>
</dbReference>
<name>A0AAW8JBV1_9GAMM</name>
<keyword evidence="1" id="KW-0805">Transcription regulation</keyword>
<dbReference type="CDD" id="cd00090">
    <property type="entry name" value="HTH_ARSR"/>
    <property type="match status" value="1"/>
</dbReference>
<proteinExistence type="predicted"/>
<evidence type="ECO:0000256" key="3">
    <source>
        <dbReference type="ARBA" id="ARBA00023163"/>
    </source>
</evidence>
<feature type="domain" description="HTH hxlR-type" evidence="4">
    <location>
        <begin position="14"/>
        <end position="112"/>
    </location>
</feature>
<dbReference type="InterPro" id="IPR002577">
    <property type="entry name" value="HTH_HxlR"/>
</dbReference>
<evidence type="ECO:0000313" key="6">
    <source>
        <dbReference type="Proteomes" id="UP001243195"/>
    </source>
</evidence>
<dbReference type="Proteomes" id="UP001243195">
    <property type="component" value="Unassembled WGS sequence"/>
</dbReference>
<protein>
    <submittedName>
        <fullName evidence="5">Helix-turn-helix domain-containing protein</fullName>
    </submittedName>
</protein>
<keyword evidence="3" id="KW-0804">Transcription</keyword>
<comment type="caution">
    <text evidence="5">The sequence shown here is derived from an EMBL/GenBank/DDBJ whole genome shotgun (WGS) entry which is preliminary data.</text>
</comment>
<accession>A0AAW8JBV1</accession>
<dbReference type="AlphaFoldDB" id="A0AAW8JBV1"/>
<dbReference type="GO" id="GO:0003677">
    <property type="term" value="F:DNA binding"/>
    <property type="evidence" value="ECO:0007669"/>
    <property type="project" value="UniProtKB-KW"/>
</dbReference>
<dbReference type="InterPro" id="IPR036388">
    <property type="entry name" value="WH-like_DNA-bd_sf"/>
</dbReference>
<dbReference type="SUPFAM" id="SSF46785">
    <property type="entry name" value="Winged helix' DNA-binding domain"/>
    <property type="match status" value="1"/>
</dbReference>
<dbReference type="InterPro" id="IPR011991">
    <property type="entry name" value="ArsR-like_HTH"/>
</dbReference>
<dbReference type="EMBL" id="JAVIDA010000001">
    <property type="protein sequence ID" value="MDQ9069869.1"/>
    <property type="molecule type" value="Genomic_DNA"/>
</dbReference>
<dbReference type="RefSeq" id="WP_308956025.1">
    <property type="nucleotide sequence ID" value="NZ_JAVICY010000011.1"/>
</dbReference>
<dbReference type="Gene3D" id="1.10.10.10">
    <property type="entry name" value="Winged helix-like DNA-binding domain superfamily/Winged helix DNA-binding domain"/>
    <property type="match status" value="1"/>
</dbReference>
<dbReference type="GO" id="GO:0006355">
    <property type="term" value="P:regulation of DNA-templated transcription"/>
    <property type="evidence" value="ECO:0007669"/>
    <property type="project" value="UniProtKB-ARBA"/>
</dbReference>
<keyword evidence="2" id="KW-0238">DNA-binding</keyword>
<evidence type="ECO:0000256" key="1">
    <source>
        <dbReference type="ARBA" id="ARBA00023015"/>
    </source>
</evidence>
<evidence type="ECO:0000313" key="5">
    <source>
        <dbReference type="EMBL" id="MDQ9069869.1"/>
    </source>
</evidence>
<reference evidence="5" key="1">
    <citation type="submission" date="2023-08" db="EMBL/GenBank/DDBJ databases">
        <title>Emergence of clinically-relevant ST2 carbapenem-resistant Acinetobacter baumannii strains in hospital sewages in Zhejiang, East of China.</title>
        <authorList>
            <person name="Kaichao C."/>
            <person name="Zhang R."/>
        </authorList>
    </citation>
    <scope>NUCLEOTIDE SEQUENCE</scope>
    <source>
        <strain evidence="5">M-SY-60</strain>
    </source>
</reference>
<evidence type="ECO:0000256" key="2">
    <source>
        <dbReference type="ARBA" id="ARBA00023125"/>
    </source>
</evidence>
<dbReference type="Pfam" id="PF01638">
    <property type="entry name" value="HxlR"/>
    <property type="match status" value="1"/>
</dbReference>
<gene>
    <name evidence="5" type="ORF">RFH51_00100</name>
</gene>
<dbReference type="PANTHER" id="PTHR33204">
    <property type="entry name" value="TRANSCRIPTIONAL REGULATOR, MARR FAMILY"/>
    <property type="match status" value="1"/>
</dbReference>
<dbReference type="InterPro" id="IPR036390">
    <property type="entry name" value="WH_DNA-bd_sf"/>
</dbReference>
<dbReference type="PROSITE" id="PS51118">
    <property type="entry name" value="HTH_HXLR"/>
    <property type="match status" value="1"/>
</dbReference>